<accession>A0A7J6R6F4</accession>
<name>A0A7J6R6F4_PEROL</name>
<protein>
    <recommendedName>
        <fullName evidence="3">Integrase catalytic domain-containing protein</fullName>
    </recommendedName>
</protein>
<reference evidence="1 2" key="1">
    <citation type="submission" date="2020-04" db="EMBL/GenBank/DDBJ databases">
        <title>Perkinsus olseni comparative genomics.</title>
        <authorList>
            <person name="Bogema D.R."/>
        </authorList>
    </citation>
    <scope>NUCLEOTIDE SEQUENCE [LARGE SCALE GENOMIC DNA]</scope>
    <source>
        <strain evidence="1 2">ATCC PRA-207</strain>
    </source>
</reference>
<evidence type="ECO:0000313" key="2">
    <source>
        <dbReference type="Proteomes" id="UP000553632"/>
    </source>
</evidence>
<evidence type="ECO:0008006" key="3">
    <source>
        <dbReference type="Google" id="ProtNLM"/>
    </source>
</evidence>
<dbReference type="Proteomes" id="UP000553632">
    <property type="component" value="Unassembled WGS sequence"/>
</dbReference>
<dbReference type="InterPro" id="IPR036397">
    <property type="entry name" value="RNaseH_sf"/>
</dbReference>
<comment type="caution">
    <text evidence="1">The sequence shown here is derived from an EMBL/GenBank/DDBJ whole genome shotgun (WGS) entry which is preliminary data.</text>
</comment>
<organism evidence="1 2">
    <name type="scientific">Perkinsus olseni</name>
    <name type="common">Perkinsus atlanticus</name>
    <dbReference type="NCBI Taxonomy" id="32597"/>
    <lineage>
        <taxon>Eukaryota</taxon>
        <taxon>Sar</taxon>
        <taxon>Alveolata</taxon>
        <taxon>Perkinsozoa</taxon>
        <taxon>Perkinsea</taxon>
        <taxon>Perkinsida</taxon>
        <taxon>Perkinsidae</taxon>
        <taxon>Perkinsus</taxon>
    </lineage>
</organism>
<evidence type="ECO:0000313" key="1">
    <source>
        <dbReference type="EMBL" id="KAF4715250.1"/>
    </source>
</evidence>
<dbReference type="GO" id="GO:0003676">
    <property type="term" value="F:nucleic acid binding"/>
    <property type="evidence" value="ECO:0007669"/>
    <property type="project" value="InterPro"/>
</dbReference>
<sequence length="319" mass="36241">FPWDNMKDIVKQVITNRQVRAATSKAGDRMFKQEAEILKLVYDPFYRVNMDVVGPYEGKFYAVSLCCFYTGMLLLRGTTHAPNADDVRALIDTVYRQYAIFPKEVTTDNAQCFKAASADSGDTEEWQDVLDRVCDEINNAVVVKAHGISALDMVVPYVSDDILLGTKKNLPEDKREVWKRYRLANLKASRDSLRVSQQKGETLHFEVRKTLYHCDKLRHRREKIVQDWSKLWQDHNLPSGLPSGRGSRSDGKVHYGKIEPWTGSGEYLVQEYRLGSNGKLSTVDSVGLFLKLSPKDVKKVKVDEATNTLLGEKPDEMAS</sequence>
<dbReference type="Gene3D" id="3.30.420.10">
    <property type="entry name" value="Ribonuclease H-like superfamily/Ribonuclease H"/>
    <property type="match status" value="1"/>
</dbReference>
<dbReference type="EMBL" id="JABANO010028370">
    <property type="protein sequence ID" value="KAF4715250.1"/>
    <property type="molecule type" value="Genomic_DNA"/>
</dbReference>
<keyword evidence="2" id="KW-1185">Reference proteome</keyword>
<dbReference type="AlphaFoldDB" id="A0A7J6R6F4"/>
<feature type="non-terminal residue" evidence="1">
    <location>
        <position position="319"/>
    </location>
</feature>
<gene>
    <name evidence="1" type="ORF">FOZ63_031713</name>
</gene>
<proteinExistence type="predicted"/>